<dbReference type="PANTHER" id="PTHR42760">
    <property type="entry name" value="SHORT-CHAIN DEHYDROGENASES/REDUCTASES FAMILY MEMBER"/>
    <property type="match status" value="1"/>
</dbReference>
<organism evidence="2 3">
    <name type="scientific">Trebonia kvetii</name>
    <dbReference type="NCBI Taxonomy" id="2480626"/>
    <lineage>
        <taxon>Bacteria</taxon>
        <taxon>Bacillati</taxon>
        <taxon>Actinomycetota</taxon>
        <taxon>Actinomycetes</taxon>
        <taxon>Streptosporangiales</taxon>
        <taxon>Treboniaceae</taxon>
        <taxon>Trebonia</taxon>
    </lineage>
</organism>
<dbReference type="GO" id="GO:0016616">
    <property type="term" value="F:oxidoreductase activity, acting on the CH-OH group of donors, NAD or NADP as acceptor"/>
    <property type="evidence" value="ECO:0007669"/>
    <property type="project" value="TreeGrafter"/>
</dbReference>
<name>A0A6P2BSY7_9ACTN</name>
<reference evidence="2 3" key="1">
    <citation type="submission" date="2018-11" db="EMBL/GenBank/DDBJ databases">
        <title>Trebonia kvetii gen.nov., sp.nov., a novel acidophilic actinobacterium, and proposal of the new actinobacterial family Treboniaceae fam. nov.</title>
        <authorList>
            <person name="Rapoport D."/>
            <person name="Sagova-Mareckova M."/>
            <person name="Sedlacek I."/>
            <person name="Provaznik J."/>
            <person name="Kralova S."/>
            <person name="Pavlinic D."/>
            <person name="Benes V."/>
            <person name="Kopecky J."/>
        </authorList>
    </citation>
    <scope>NUCLEOTIDE SEQUENCE [LARGE SCALE GENOMIC DNA]</scope>
    <source>
        <strain evidence="2 3">15Tr583</strain>
    </source>
</reference>
<dbReference type="EMBL" id="RPFW01000005">
    <property type="protein sequence ID" value="TVZ02144.1"/>
    <property type="molecule type" value="Genomic_DNA"/>
</dbReference>
<dbReference type="Gene3D" id="3.40.50.720">
    <property type="entry name" value="NAD(P)-binding Rossmann-like Domain"/>
    <property type="match status" value="1"/>
</dbReference>
<dbReference type="PRINTS" id="PR00081">
    <property type="entry name" value="GDHRDH"/>
</dbReference>
<comment type="caution">
    <text evidence="2">The sequence shown here is derived from an EMBL/GenBank/DDBJ whole genome shotgun (WGS) entry which is preliminary data.</text>
</comment>
<comment type="similarity">
    <text evidence="1">Belongs to the short-chain dehydrogenases/reductases (SDR) family.</text>
</comment>
<evidence type="ECO:0000256" key="1">
    <source>
        <dbReference type="ARBA" id="ARBA00006484"/>
    </source>
</evidence>
<dbReference type="PRINTS" id="PR00080">
    <property type="entry name" value="SDRFAMILY"/>
</dbReference>
<protein>
    <submittedName>
        <fullName evidence="2">SDR family oxidoreductase</fullName>
    </submittedName>
</protein>
<dbReference type="AlphaFoldDB" id="A0A6P2BSY7"/>
<dbReference type="InterPro" id="IPR036291">
    <property type="entry name" value="NAD(P)-bd_dom_sf"/>
</dbReference>
<dbReference type="InterPro" id="IPR002347">
    <property type="entry name" value="SDR_fam"/>
</dbReference>
<evidence type="ECO:0000313" key="2">
    <source>
        <dbReference type="EMBL" id="TVZ02144.1"/>
    </source>
</evidence>
<dbReference type="Proteomes" id="UP000460272">
    <property type="component" value="Unassembled WGS sequence"/>
</dbReference>
<accession>A0A6P2BSY7</accession>
<dbReference type="PANTHER" id="PTHR42760:SF135">
    <property type="entry name" value="BLL7886 PROTEIN"/>
    <property type="match status" value="1"/>
</dbReference>
<sequence>MAATGQVMLGFTPGETVIVTGAGSGIGRSTAINAAAVGLTVAVWDVNADGAAATVRNIQQAGGKAVSVTANVTDDAQVEAALAASAQMGNVRYLVNNAGPASAAELDFDQAMLAGIGSMRRVTTAWLARGPVSGAALVNVASVAGNLIGSAPDWYPATKAAIMGYTRHLAAYRADAVRANAVAPGLTDTARMAGYADSDLGKRILGRIPLHRMASPDEISWGILFLLSPLASYVNGILLTMDGGWTITQ</sequence>
<dbReference type="Pfam" id="PF13561">
    <property type="entry name" value="adh_short_C2"/>
    <property type="match status" value="1"/>
</dbReference>
<keyword evidence="3" id="KW-1185">Reference proteome</keyword>
<dbReference type="OrthoDB" id="7064009at2"/>
<dbReference type="SUPFAM" id="SSF51735">
    <property type="entry name" value="NAD(P)-binding Rossmann-fold domains"/>
    <property type="match status" value="1"/>
</dbReference>
<evidence type="ECO:0000313" key="3">
    <source>
        <dbReference type="Proteomes" id="UP000460272"/>
    </source>
</evidence>
<dbReference type="GO" id="GO:0030497">
    <property type="term" value="P:fatty acid elongation"/>
    <property type="evidence" value="ECO:0007669"/>
    <property type="project" value="TreeGrafter"/>
</dbReference>
<proteinExistence type="inferred from homology"/>
<dbReference type="CDD" id="cd05233">
    <property type="entry name" value="SDR_c"/>
    <property type="match status" value="1"/>
</dbReference>
<gene>
    <name evidence="2" type="ORF">EAS64_25260</name>
</gene>
<dbReference type="RefSeq" id="WP_145856873.1">
    <property type="nucleotide sequence ID" value="NZ_RPFW01000005.1"/>
</dbReference>